<feature type="region of interest" description="Disordered" evidence="1">
    <location>
        <begin position="31"/>
        <end position="54"/>
    </location>
</feature>
<evidence type="ECO:0000256" key="1">
    <source>
        <dbReference type="SAM" id="MobiDB-lite"/>
    </source>
</evidence>
<keyword evidence="4" id="KW-1185">Reference proteome</keyword>
<dbReference type="KEGG" id="blr:BRLA_c017680"/>
<keyword evidence="2" id="KW-1133">Transmembrane helix</keyword>
<evidence type="ECO:0000256" key="2">
    <source>
        <dbReference type="SAM" id="Phobius"/>
    </source>
</evidence>
<evidence type="ECO:0000313" key="3">
    <source>
        <dbReference type="EMBL" id="AIG26092.1"/>
    </source>
</evidence>
<keyword evidence="2" id="KW-0472">Membrane</keyword>
<dbReference type="RefSeq" id="WP_233882583.1">
    <property type="nucleotide sequence ID" value="NZ_CP007806.1"/>
</dbReference>
<feature type="transmembrane region" description="Helical" evidence="2">
    <location>
        <begin position="6"/>
        <end position="23"/>
    </location>
</feature>
<proteinExistence type="predicted"/>
<keyword evidence="2" id="KW-0812">Transmembrane</keyword>
<reference evidence="3 4" key="1">
    <citation type="journal article" date="2011" name="J. Bacteriol.">
        <title>Genome sequence of Brevibacillus laterosporus LMG 15441, a pathogen of invertebrates.</title>
        <authorList>
            <person name="Djukic M."/>
            <person name="Poehlein A."/>
            <person name="Thurmer A."/>
            <person name="Daniel R."/>
        </authorList>
    </citation>
    <scope>NUCLEOTIDE SEQUENCE [LARGE SCALE GENOMIC DNA]</scope>
    <source>
        <strain evidence="3 4">LMG 15441</strain>
    </source>
</reference>
<gene>
    <name evidence="3" type="ORF">BRLA_c017680</name>
</gene>
<protein>
    <submittedName>
        <fullName evidence="3">Uncharacterized protein</fullName>
    </submittedName>
</protein>
<name>A0A075R0G2_BRELA</name>
<dbReference type="STRING" id="1042163.BRLA_c017680"/>
<dbReference type="HOGENOM" id="CLU_3041064_0_0_9"/>
<dbReference type="AlphaFoldDB" id="A0A075R0G2"/>
<organism evidence="3 4">
    <name type="scientific">Brevibacillus laterosporus LMG 15441</name>
    <dbReference type="NCBI Taxonomy" id="1042163"/>
    <lineage>
        <taxon>Bacteria</taxon>
        <taxon>Bacillati</taxon>
        <taxon>Bacillota</taxon>
        <taxon>Bacilli</taxon>
        <taxon>Bacillales</taxon>
        <taxon>Paenibacillaceae</taxon>
        <taxon>Brevibacillus</taxon>
    </lineage>
</organism>
<accession>A0A075R0G2</accession>
<dbReference type="EMBL" id="CP007806">
    <property type="protein sequence ID" value="AIG26092.1"/>
    <property type="molecule type" value="Genomic_DNA"/>
</dbReference>
<sequence length="54" mass="6076">MNFLYFGIGIVLLIVGIGLFPLMDSISLRKRDKHGSKHPIDESNYPSSSENRPD</sequence>
<evidence type="ECO:0000313" key="4">
    <source>
        <dbReference type="Proteomes" id="UP000005850"/>
    </source>
</evidence>
<dbReference type="Proteomes" id="UP000005850">
    <property type="component" value="Chromosome"/>
</dbReference>
<feature type="compositionally biased region" description="Polar residues" evidence="1">
    <location>
        <begin position="44"/>
        <end position="54"/>
    </location>
</feature>